<feature type="signal peptide" evidence="1">
    <location>
        <begin position="1"/>
        <end position="28"/>
    </location>
</feature>
<organism evidence="2 3">
    <name type="scientific">Tistlia consotensis USBA 355</name>
    <dbReference type="NCBI Taxonomy" id="560819"/>
    <lineage>
        <taxon>Bacteria</taxon>
        <taxon>Pseudomonadati</taxon>
        <taxon>Pseudomonadota</taxon>
        <taxon>Alphaproteobacteria</taxon>
        <taxon>Rhodospirillales</taxon>
        <taxon>Rhodovibrionaceae</taxon>
        <taxon>Tistlia</taxon>
    </lineage>
</organism>
<protein>
    <submittedName>
        <fullName evidence="2">Uncharacterized protein</fullName>
    </submittedName>
</protein>
<dbReference type="AlphaFoldDB" id="A0A1Y6CJG1"/>
<reference evidence="2 3" key="1">
    <citation type="submission" date="2017-04" db="EMBL/GenBank/DDBJ databases">
        <authorList>
            <person name="Afonso C.L."/>
            <person name="Miller P.J."/>
            <person name="Scott M.A."/>
            <person name="Spackman E."/>
            <person name="Goraichik I."/>
            <person name="Dimitrov K.M."/>
            <person name="Suarez D.L."/>
            <person name="Swayne D.E."/>
        </authorList>
    </citation>
    <scope>NUCLEOTIDE SEQUENCE [LARGE SCALE GENOMIC DNA]</scope>
    <source>
        <strain evidence="2 3">USBA 355</strain>
    </source>
</reference>
<proteinExistence type="predicted"/>
<feature type="chain" id="PRO_5012328383" evidence="1">
    <location>
        <begin position="29"/>
        <end position="152"/>
    </location>
</feature>
<keyword evidence="3" id="KW-1185">Reference proteome</keyword>
<evidence type="ECO:0000313" key="3">
    <source>
        <dbReference type="Proteomes" id="UP000192917"/>
    </source>
</evidence>
<keyword evidence="1" id="KW-0732">Signal</keyword>
<dbReference type="STRING" id="560819.SAMN05428998_12179"/>
<name>A0A1Y6CJG1_9PROT</name>
<dbReference type="Proteomes" id="UP000192917">
    <property type="component" value="Unassembled WGS sequence"/>
</dbReference>
<sequence>MNSTTLPIAAGALALLLTVPPAAGPALAEGEAQPPLDLKPVTLTLRNDSAEVLRCTAVEAHFMSEPVGTLAAGEKLTIDLRRDAASGTLALKPRGGRDVPLENILCGRDAAWTESKGELPLIRVRGDKAARFDGRCGVANGRVQCMVEPAKQ</sequence>
<gene>
    <name evidence="2" type="ORF">SAMN05428998_12179</name>
</gene>
<evidence type="ECO:0000313" key="2">
    <source>
        <dbReference type="EMBL" id="SMF57300.1"/>
    </source>
</evidence>
<dbReference type="RefSeq" id="WP_085124813.1">
    <property type="nucleotide sequence ID" value="NZ_FWZX01000021.1"/>
</dbReference>
<dbReference type="EMBL" id="FWZX01000021">
    <property type="protein sequence ID" value="SMF57300.1"/>
    <property type="molecule type" value="Genomic_DNA"/>
</dbReference>
<evidence type="ECO:0000256" key="1">
    <source>
        <dbReference type="SAM" id="SignalP"/>
    </source>
</evidence>
<accession>A0A1Y6CJG1</accession>